<dbReference type="Pfam" id="PF01920">
    <property type="entry name" value="Prefoldin_2"/>
    <property type="match status" value="1"/>
</dbReference>
<dbReference type="OrthoDB" id="248120at2759"/>
<gene>
    <name evidence="4" type="ORF">INT43_004872</name>
</gene>
<keyword evidence="5" id="KW-1185">Reference proteome</keyword>
<name>A0A8H7PER5_MORIS</name>
<evidence type="ECO:0000256" key="3">
    <source>
        <dbReference type="SAM" id="Coils"/>
    </source>
</evidence>
<reference evidence="4" key="1">
    <citation type="submission" date="2020-12" db="EMBL/GenBank/DDBJ databases">
        <title>Metabolic potential, ecology and presence of endohyphal bacteria is reflected in genomic diversity of Mucoromycotina.</title>
        <authorList>
            <person name="Muszewska A."/>
            <person name="Okrasinska A."/>
            <person name="Steczkiewicz K."/>
            <person name="Drgas O."/>
            <person name="Orlowska M."/>
            <person name="Perlinska-Lenart U."/>
            <person name="Aleksandrzak-Piekarczyk T."/>
            <person name="Szatraj K."/>
            <person name="Zielenkiewicz U."/>
            <person name="Pilsyk S."/>
            <person name="Malc E."/>
            <person name="Mieczkowski P."/>
            <person name="Kruszewska J.S."/>
            <person name="Biernat P."/>
            <person name="Pawlowska J."/>
        </authorList>
    </citation>
    <scope>NUCLEOTIDE SEQUENCE</scope>
    <source>
        <strain evidence="4">WA0000067209</strain>
    </source>
</reference>
<comment type="caution">
    <text evidence="4">The sequence shown here is derived from an EMBL/GenBank/DDBJ whole genome shotgun (WGS) entry which is preliminary data.</text>
</comment>
<dbReference type="InterPro" id="IPR002777">
    <property type="entry name" value="PFD_beta-like"/>
</dbReference>
<feature type="non-terminal residue" evidence="4">
    <location>
        <position position="1"/>
    </location>
</feature>
<dbReference type="GO" id="GO:0006457">
    <property type="term" value="P:protein folding"/>
    <property type="evidence" value="ECO:0007669"/>
    <property type="project" value="InterPro"/>
</dbReference>
<dbReference type="SUPFAM" id="SSF46579">
    <property type="entry name" value="Prefoldin"/>
    <property type="match status" value="1"/>
</dbReference>
<dbReference type="EMBL" id="JAEPQZ010000017">
    <property type="protein sequence ID" value="KAG2172330.1"/>
    <property type="molecule type" value="Genomic_DNA"/>
</dbReference>
<evidence type="ECO:0000256" key="2">
    <source>
        <dbReference type="ARBA" id="ARBA00023186"/>
    </source>
</evidence>
<dbReference type="GO" id="GO:0016272">
    <property type="term" value="C:prefoldin complex"/>
    <property type="evidence" value="ECO:0007669"/>
    <property type="project" value="InterPro"/>
</dbReference>
<organism evidence="4 5">
    <name type="scientific">Mortierella isabellina</name>
    <name type="common">Filamentous fungus</name>
    <name type="synonym">Umbelopsis isabellina</name>
    <dbReference type="NCBI Taxonomy" id="91625"/>
    <lineage>
        <taxon>Eukaryota</taxon>
        <taxon>Fungi</taxon>
        <taxon>Fungi incertae sedis</taxon>
        <taxon>Mucoromycota</taxon>
        <taxon>Mucoromycotina</taxon>
        <taxon>Umbelopsidomycetes</taxon>
        <taxon>Umbelopsidales</taxon>
        <taxon>Umbelopsidaceae</taxon>
        <taxon>Umbelopsis</taxon>
    </lineage>
</organism>
<dbReference type="InterPro" id="IPR009053">
    <property type="entry name" value="Prefoldin"/>
</dbReference>
<dbReference type="Proteomes" id="UP000654370">
    <property type="component" value="Unassembled WGS sequence"/>
</dbReference>
<dbReference type="GO" id="GO:0051131">
    <property type="term" value="P:chaperone-mediated protein complex assembly"/>
    <property type="evidence" value="ECO:0007669"/>
    <property type="project" value="TreeGrafter"/>
</dbReference>
<evidence type="ECO:0000313" key="5">
    <source>
        <dbReference type="Proteomes" id="UP000654370"/>
    </source>
</evidence>
<keyword evidence="3" id="KW-0175">Coiled coil</keyword>
<evidence type="ECO:0008006" key="6">
    <source>
        <dbReference type="Google" id="ProtNLM"/>
    </source>
</evidence>
<feature type="coiled-coil region" evidence="3">
    <location>
        <begin position="85"/>
        <end position="119"/>
    </location>
</feature>
<dbReference type="AlphaFoldDB" id="A0A8H7PER5"/>
<protein>
    <recommendedName>
        <fullName evidence="6">Prefoldin subunit 6</fullName>
    </recommendedName>
</protein>
<dbReference type="FunFam" id="1.10.287.370:FF:000003">
    <property type="entry name" value="Prefoldin subunit 6"/>
    <property type="match status" value="1"/>
</dbReference>
<evidence type="ECO:0000313" key="4">
    <source>
        <dbReference type="EMBL" id="KAG2172330.1"/>
    </source>
</evidence>
<dbReference type="PANTHER" id="PTHR21431:SF0">
    <property type="entry name" value="PREFOLDIN SUBUNIT 6"/>
    <property type="match status" value="1"/>
</dbReference>
<evidence type="ECO:0000256" key="1">
    <source>
        <dbReference type="ARBA" id="ARBA00008045"/>
    </source>
</evidence>
<proteinExistence type="inferred from homology"/>
<dbReference type="GO" id="GO:0051087">
    <property type="term" value="F:protein-folding chaperone binding"/>
    <property type="evidence" value="ECO:0007669"/>
    <property type="project" value="TreeGrafter"/>
</dbReference>
<comment type="similarity">
    <text evidence="1">Belongs to the prefoldin subunit beta family.</text>
</comment>
<sequence length="139" mass="15997">FLLSYTTACYIMSAQALEAKLEVESKAFQQIQKDLTKAIESRQQLDSQRQENELVKGEFDLLDESAGIFKLVGPVLVKQDRTEAFTNVKNRLDLINAEIKRVEAQLQDLNQKSEKKKTEVGYEQIIMQLQSQFQELRAN</sequence>
<keyword evidence="2" id="KW-0143">Chaperone</keyword>
<accession>A0A8H7PER5</accession>
<dbReference type="PANTHER" id="PTHR21431">
    <property type="entry name" value="PREFOLDIN SUBUNIT 6"/>
    <property type="match status" value="1"/>
</dbReference>
<dbReference type="Gene3D" id="1.10.287.370">
    <property type="match status" value="1"/>
</dbReference>
<dbReference type="GO" id="GO:0005737">
    <property type="term" value="C:cytoplasm"/>
    <property type="evidence" value="ECO:0007669"/>
    <property type="project" value="TreeGrafter"/>
</dbReference>
<dbReference type="GO" id="GO:0051082">
    <property type="term" value="F:unfolded protein binding"/>
    <property type="evidence" value="ECO:0007669"/>
    <property type="project" value="InterPro"/>
</dbReference>
<dbReference type="CDD" id="cd23161">
    <property type="entry name" value="Prefoldin_6"/>
    <property type="match status" value="1"/>
</dbReference>